<dbReference type="Proteomes" id="UP000308705">
    <property type="component" value="Unassembled WGS sequence"/>
</dbReference>
<accession>A0A4U3MAA0</accession>
<dbReference type="PANTHER" id="PTHR42923:SF17">
    <property type="entry name" value="AMINE OXIDASE DOMAIN-CONTAINING PROTEIN"/>
    <property type="match status" value="1"/>
</dbReference>
<dbReference type="Gene3D" id="3.50.50.60">
    <property type="entry name" value="FAD/NAD(P)-binding domain"/>
    <property type="match status" value="1"/>
</dbReference>
<dbReference type="AlphaFoldDB" id="A0A4U3MAA0"/>
<dbReference type="GO" id="GO:0016491">
    <property type="term" value="F:oxidoreductase activity"/>
    <property type="evidence" value="ECO:0007669"/>
    <property type="project" value="InterPro"/>
</dbReference>
<dbReference type="Gene3D" id="1.10.405.20">
    <property type="match status" value="1"/>
</dbReference>
<organism evidence="2 3">
    <name type="scientific">Herbidospora galbida</name>
    <dbReference type="NCBI Taxonomy" id="2575442"/>
    <lineage>
        <taxon>Bacteria</taxon>
        <taxon>Bacillati</taxon>
        <taxon>Actinomycetota</taxon>
        <taxon>Actinomycetes</taxon>
        <taxon>Streptosporangiales</taxon>
        <taxon>Streptosporangiaceae</taxon>
        <taxon>Herbidospora</taxon>
    </lineage>
</organism>
<dbReference type="InterPro" id="IPR050464">
    <property type="entry name" value="Zeta_carotene_desat/Oxidored"/>
</dbReference>
<feature type="domain" description="Amine oxidase" evidence="1">
    <location>
        <begin position="17"/>
        <end position="262"/>
    </location>
</feature>
<reference evidence="2 3" key="1">
    <citation type="submission" date="2019-04" db="EMBL/GenBank/DDBJ databases">
        <title>Herbidospora sp. NEAU-GS14.nov., a novel actinomycete isolated from soil.</title>
        <authorList>
            <person name="Han L."/>
        </authorList>
    </citation>
    <scope>NUCLEOTIDE SEQUENCE [LARGE SCALE GENOMIC DNA]</scope>
    <source>
        <strain evidence="2 3">NEAU-GS14</strain>
    </source>
</reference>
<sequence>MKGGQVRRRVAVIGSGVAGLTAAHVLRSTHDVTLYEADDRLGGHAHTHDVAGLAVDSGFIVHNDRTYPHLTRLFRELGVATQESDMSMSVRCDGCGLEYAGGKGLTGLLARRPSAAYLRLLADVPRFHRTARALLETDDERTLGEVARHFPAYFTRHFLTPLVAAVWSCAPATALRYPARYLFTFLANHGMLSVSGSPVWRTVTGGSRTYVEKVAKGLTAVRTATPVRELRRHADAVEIRDDGDETASYDAAVVATHPGQALALLAAPTDVERRVLGGFAYSRNPAVLHTDASALPRAGGARASWNYRMSGCAAEPSSVRVSYDMTRLQRLPTGTRYLVTLGDDVPAEHVIARMDYEHPVYTPETVALQKLLPALSDGRVAFAGAYHGWGFHEDGCRSGLTAAENLGARW</sequence>
<dbReference type="OrthoDB" id="20837at2"/>
<keyword evidence="3" id="KW-1185">Reference proteome</keyword>
<evidence type="ECO:0000313" key="2">
    <source>
        <dbReference type="EMBL" id="TKK86048.1"/>
    </source>
</evidence>
<dbReference type="PANTHER" id="PTHR42923">
    <property type="entry name" value="PROTOPORPHYRINOGEN OXIDASE"/>
    <property type="match status" value="1"/>
</dbReference>
<evidence type="ECO:0000313" key="3">
    <source>
        <dbReference type="Proteomes" id="UP000308705"/>
    </source>
</evidence>
<gene>
    <name evidence="2" type="ORF">FDA94_22770</name>
</gene>
<proteinExistence type="predicted"/>
<dbReference type="InterPro" id="IPR036188">
    <property type="entry name" value="FAD/NAD-bd_sf"/>
</dbReference>
<name>A0A4U3MAA0_9ACTN</name>
<dbReference type="EMBL" id="SZQA01000023">
    <property type="protein sequence ID" value="TKK86048.1"/>
    <property type="molecule type" value="Genomic_DNA"/>
</dbReference>
<dbReference type="InterPro" id="IPR002937">
    <property type="entry name" value="Amino_oxidase"/>
</dbReference>
<dbReference type="SUPFAM" id="SSF51905">
    <property type="entry name" value="FAD/NAD(P)-binding domain"/>
    <property type="match status" value="1"/>
</dbReference>
<protein>
    <submittedName>
        <fullName evidence="2">FAD-dependent oxidoreductase</fullName>
    </submittedName>
</protein>
<comment type="caution">
    <text evidence="2">The sequence shown here is derived from an EMBL/GenBank/DDBJ whole genome shotgun (WGS) entry which is preliminary data.</text>
</comment>
<dbReference type="Pfam" id="PF01593">
    <property type="entry name" value="Amino_oxidase"/>
    <property type="match status" value="1"/>
</dbReference>
<evidence type="ECO:0000259" key="1">
    <source>
        <dbReference type="Pfam" id="PF01593"/>
    </source>
</evidence>